<reference evidence="3" key="1">
    <citation type="submission" date="2019-07" db="EMBL/GenBank/DDBJ databases">
        <title>Hyphodiscus hymeniophilus genome sequencing and assembly.</title>
        <authorList>
            <person name="Kramer G."/>
            <person name="Nodwell J."/>
        </authorList>
    </citation>
    <scope>NUCLEOTIDE SEQUENCE</scope>
    <source>
        <strain evidence="3">ATCC 34498</strain>
    </source>
</reference>
<protein>
    <submittedName>
        <fullName evidence="3">Heterokaryon incompatibility</fullName>
    </submittedName>
</protein>
<evidence type="ECO:0000259" key="2">
    <source>
        <dbReference type="Pfam" id="PF06985"/>
    </source>
</evidence>
<evidence type="ECO:0000313" key="3">
    <source>
        <dbReference type="EMBL" id="KAG0649579.1"/>
    </source>
</evidence>
<feature type="domain" description="Heterokaryon incompatibility" evidence="2">
    <location>
        <begin position="136"/>
        <end position="300"/>
    </location>
</feature>
<dbReference type="EMBL" id="VNKQ01000007">
    <property type="protein sequence ID" value="KAG0649579.1"/>
    <property type="molecule type" value="Genomic_DNA"/>
</dbReference>
<keyword evidence="1" id="KW-0472">Membrane</keyword>
<dbReference type="InterPro" id="IPR010730">
    <property type="entry name" value="HET"/>
</dbReference>
<organism evidence="3 4">
    <name type="scientific">Hyphodiscus hymeniophilus</name>
    <dbReference type="NCBI Taxonomy" id="353542"/>
    <lineage>
        <taxon>Eukaryota</taxon>
        <taxon>Fungi</taxon>
        <taxon>Dikarya</taxon>
        <taxon>Ascomycota</taxon>
        <taxon>Pezizomycotina</taxon>
        <taxon>Leotiomycetes</taxon>
        <taxon>Helotiales</taxon>
        <taxon>Hyphodiscaceae</taxon>
        <taxon>Hyphodiscus</taxon>
    </lineage>
</organism>
<keyword evidence="1" id="KW-0812">Transmembrane</keyword>
<keyword evidence="1" id="KW-1133">Transmembrane helix</keyword>
<dbReference type="AlphaFoldDB" id="A0A9P6VL49"/>
<evidence type="ECO:0000256" key="1">
    <source>
        <dbReference type="SAM" id="Phobius"/>
    </source>
</evidence>
<accession>A0A9P6VL49</accession>
<dbReference type="OrthoDB" id="2157530at2759"/>
<feature type="transmembrane region" description="Helical" evidence="1">
    <location>
        <begin position="57"/>
        <end position="78"/>
    </location>
</feature>
<name>A0A9P6VL49_9HELO</name>
<dbReference type="PANTHER" id="PTHR24148:SF73">
    <property type="entry name" value="HET DOMAIN PROTEIN (AFU_ORTHOLOGUE AFUA_8G01020)"/>
    <property type="match status" value="1"/>
</dbReference>
<dbReference type="PANTHER" id="PTHR24148">
    <property type="entry name" value="ANKYRIN REPEAT DOMAIN-CONTAINING PROTEIN 39 HOMOLOG-RELATED"/>
    <property type="match status" value="1"/>
</dbReference>
<keyword evidence="4" id="KW-1185">Reference proteome</keyword>
<sequence length="753" mass="85224">MREQRSDKPPSFQMVLEGTWNTSRPSALHFVTAFSPDVVRWTYRKLRLIWQARSSTIQTLFAIFLAGLIAACVEKWMASRRNLREAEPFKYPEEPLASSSNAGRNETRLLRIHRWVPWAGVRTTISPKLISSTPPFEAISYTWGNSAKTHSIIVNGRPLKTTAATYNALYSCSLWYRTRLVWIDYVCINQSNADEKSTQVGLMKEIYSSATRVVVWLAGPPKPTGLQHYVELVMRHIQDERVAVDIIREFSDLITYYGFSGYDLSQAVKREDRSHRVYRLSALSDFLANPWFSRVWIIQEVAVAREITFLYENQPIEWQPVLEVMNSFQEPEMAAALAGGGRNGDLQNTNLFHVLVRIRNDTAKIRERRNNLLFWLNPLNRNADASCTSKALQMDSLLPLSLLLTKCADFNATDPRDKIYSMLGLASDDSPRFIRPDYNKDTRTVYTEAAHYVLGTKHPLALLGYAGIGDRGTSRGTSSSPASPAVLDLPSWVPDWTCPPRATALDQPLHNHYDQTQYYASGFSKPDFSFSDTNILTIAGACVDEIVEVTEVCNMSEKGTKKEPGQKIETYGSRFDPVQIAAVVEWHDTALRLAHLHSPKHRFEVEEAFWRTLIGDMTPSSRPAPAAIGEDYDNWISSTRLVHRFLQREGKGHALPRDLGPTSTEFAIWGTYMGLCAKNRRFCVSRKGFMGMVPPGTREGDLVAILAGAKTPYVLRKEEKGEAYQLVGECYMDEMMDGEMMRMIPSMEPLIIV</sequence>
<dbReference type="Pfam" id="PF06985">
    <property type="entry name" value="HET"/>
    <property type="match status" value="1"/>
</dbReference>
<proteinExistence type="predicted"/>
<comment type="caution">
    <text evidence="3">The sequence shown here is derived from an EMBL/GenBank/DDBJ whole genome shotgun (WGS) entry which is preliminary data.</text>
</comment>
<dbReference type="Pfam" id="PF26639">
    <property type="entry name" value="Het-6_barrel"/>
    <property type="match status" value="1"/>
</dbReference>
<evidence type="ECO:0000313" key="4">
    <source>
        <dbReference type="Proteomes" id="UP000785200"/>
    </source>
</evidence>
<dbReference type="InterPro" id="IPR052895">
    <property type="entry name" value="HetReg/Transcr_Mod"/>
</dbReference>
<dbReference type="Proteomes" id="UP000785200">
    <property type="component" value="Unassembled WGS sequence"/>
</dbReference>
<gene>
    <name evidence="3" type="ORF">D0Z07_4006</name>
</gene>